<sequence>MRERKSLPSWLVSAIPAPLLEKTPKTAKSHHDAAQDYLTGVRGCLAIMSFLWVFMQTFAPGATYGSSDTVSPSWQAALRKSLSVLFWNGSLIYSSIIFLSARTVCLPFLLNPTKLQLASSVFRRGLRLWFPTAAALVVCYIAFSNSSPQYLADFAATTGTAAVNNGTMVDSLYIMPTSIVNFNSIFEIFWVSHNFSYQAGNWAFPTQTLWVITAIFQQSYTVFAVMVIIPFTRKSWRLSGATFFILTAWWVYSWAWFSISGLLLADMIVSMDFKAKFLANRIWTVSVGLLCMAAGFAMEFIWATIRPELRNAEIKYHTGLYSTGGINTTVDATAPQLRADNYLVIVGFFVLLESTHFLQKAFANPVFTFLGRRSLSYFLLQSIIVYTLGIRVAMEIMNGSIETYSRASGVAFIASLLVTVVAGEVFYWLLDVPSQQFARLAFAWILE</sequence>
<comment type="caution">
    <text evidence="2">The sequence shown here is derived from an EMBL/GenBank/DDBJ whole genome shotgun (WGS) entry which is preliminary data.</text>
</comment>
<feature type="transmembrane region" description="Helical" evidence="1">
    <location>
        <begin position="209"/>
        <end position="231"/>
    </location>
</feature>
<keyword evidence="1" id="KW-0472">Membrane</keyword>
<keyword evidence="1" id="KW-0812">Transmembrane</keyword>
<keyword evidence="3" id="KW-1185">Reference proteome</keyword>
<feature type="transmembrane region" description="Helical" evidence="1">
    <location>
        <begin position="409"/>
        <end position="430"/>
    </location>
</feature>
<evidence type="ECO:0000256" key="1">
    <source>
        <dbReference type="SAM" id="Phobius"/>
    </source>
</evidence>
<feature type="transmembrane region" description="Helical" evidence="1">
    <location>
        <begin position="285"/>
        <end position="305"/>
    </location>
</feature>
<gene>
    <name evidence="2" type="ORF">LTR78_006443</name>
</gene>
<reference evidence="2" key="1">
    <citation type="submission" date="2023-07" db="EMBL/GenBank/DDBJ databases">
        <title>Black Yeasts Isolated from many extreme environments.</title>
        <authorList>
            <person name="Coleine C."/>
            <person name="Stajich J.E."/>
            <person name="Selbmann L."/>
        </authorList>
    </citation>
    <scope>NUCLEOTIDE SEQUENCE</scope>
    <source>
        <strain evidence="2">CCFEE 5485</strain>
    </source>
</reference>
<dbReference type="Proteomes" id="UP001274830">
    <property type="component" value="Unassembled WGS sequence"/>
</dbReference>
<proteinExistence type="predicted"/>
<dbReference type="AlphaFoldDB" id="A0AAE1BZY9"/>
<feature type="transmembrane region" description="Helical" evidence="1">
    <location>
        <begin position="378"/>
        <end position="397"/>
    </location>
</feature>
<feature type="transmembrane region" description="Helical" evidence="1">
    <location>
        <begin position="44"/>
        <end position="64"/>
    </location>
</feature>
<name>A0AAE1BZY9_9PEZI</name>
<evidence type="ECO:0008006" key="4">
    <source>
        <dbReference type="Google" id="ProtNLM"/>
    </source>
</evidence>
<evidence type="ECO:0000313" key="2">
    <source>
        <dbReference type="EMBL" id="KAK3673539.1"/>
    </source>
</evidence>
<organism evidence="2 3">
    <name type="scientific">Recurvomyces mirabilis</name>
    <dbReference type="NCBI Taxonomy" id="574656"/>
    <lineage>
        <taxon>Eukaryota</taxon>
        <taxon>Fungi</taxon>
        <taxon>Dikarya</taxon>
        <taxon>Ascomycota</taxon>
        <taxon>Pezizomycotina</taxon>
        <taxon>Dothideomycetes</taxon>
        <taxon>Dothideomycetidae</taxon>
        <taxon>Mycosphaerellales</taxon>
        <taxon>Teratosphaeriaceae</taxon>
        <taxon>Recurvomyces</taxon>
    </lineage>
</organism>
<dbReference type="EMBL" id="JAUTXT010000024">
    <property type="protein sequence ID" value="KAK3673539.1"/>
    <property type="molecule type" value="Genomic_DNA"/>
</dbReference>
<accession>A0AAE1BZY9</accession>
<protein>
    <recommendedName>
        <fullName evidence="4">Acyltransferase 3 domain-containing protein</fullName>
    </recommendedName>
</protein>
<feature type="transmembrane region" description="Helical" evidence="1">
    <location>
        <begin position="84"/>
        <end position="105"/>
    </location>
</feature>
<feature type="transmembrane region" description="Helical" evidence="1">
    <location>
        <begin position="243"/>
        <end position="265"/>
    </location>
</feature>
<feature type="transmembrane region" description="Helical" evidence="1">
    <location>
        <begin position="126"/>
        <end position="143"/>
    </location>
</feature>
<keyword evidence="1" id="KW-1133">Transmembrane helix</keyword>
<evidence type="ECO:0000313" key="3">
    <source>
        <dbReference type="Proteomes" id="UP001274830"/>
    </source>
</evidence>